<reference evidence="1" key="1">
    <citation type="submission" date="2020-02" db="EMBL/GenBank/DDBJ databases">
        <authorList>
            <person name="Meier V. D."/>
        </authorList>
    </citation>
    <scope>NUCLEOTIDE SEQUENCE</scope>
    <source>
        <strain evidence="1">AVDCRST_MAG92</strain>
    </source>
</reference>
<sequence length="37" mass="4203">MGQCPHSHLWQWLLRSKQGDAPVPAPEYLGQGTVERE</sequence>
<gene>
    <name evidence="1" type="ORF">AVDCRST_MAG92-4354</name>
</gene>
<name>A0A6J4K0L1_9CYAN</name>
<dbReference type="AlphaFoldDB" id="A0A6J4K0L1"/>
<organism evidence="1">
    <name type="scientific">uncultured Coleofasciculus sp</name>
    <dbReference type="NCBI Taxonomy" id="1267456"/>
    <lineage>
        <taxon>Bacteria</taxon>
        <taxon>Bacillati</taxon>
        <taxon>Cyanobacteriota</taxon>
        <taxon>Cyanophyceae</taxon>
        <taxon>Coleofasciculales</taxon>
        <taxon>Coleofasciculaceae</taxon>
        <taxon>Coleofasciculus</taxon>
        <taxon>environmental samples</taxon>
    </lineage>
</organism>
<proteinExistence type="predicted"/>
<dbReference type="EMBL" id="CADCTM010000766">
    <property type="protein sequence ID" value="CAA9291970.1"/>
    <property type="molecule type" value="Genomic_DNA"/>
</dbReference>
<accession>A0A6J4K0L1</accession>
<protein>
    <submittedName>
        <fullName evidence="1">Uncharacterized protein</fullName>
    </submittedName>
</protein>
<evidence type="ECO:0000313" key="1">
    <source>
        <dbReference type="EMBL" id="CAA9291970.1"/>
    </source>
</evidence>